<evidence type="ECO:0000313" key="9">
    <source>
        <dbReference type="EMBL" id="TWT31757.1"/>
    </source>
</evidence>
<dbReference type="GO" id="GO:0022857">
    <property type="term" value="F:transmembrane transporter activity"/>
    <property type="evidence" value="ECO:0007669"/>
    <property type="project" value="InterPro"/>
</dbReference>
<evidence type="ECO:0000256" key="3">
    <source>
        <dbReference type="ARBA" id="ARBA00022475"/>
    </source>
</evidence>
<evidence type="ECO:0000256" key="5">
    <source>
        <dbReference type="ARBA" id="ARBA00022989"/>
    </source>
</evidence>
<dbReference type="PANTHER" id="PTHR30558">
    <property type="entry name" value="EXBD MEMBRANE COMPONENT OF PMF-DRIVEN MACROMOLECULE IMPORT SYSTEM"/>
    <property type="match status" value="1"/>
</dbReference>
<keyword evidence="7" id="KW-0653">Protein transport</keyword>
<keyword evidence="10" id="KW-1185">Reference proteome</keyword>
<dbReference type="Pfam" id="PF02472">
    <property type="entry name" value="ExbD"/>
    <property type="match status" value="1"/>
</dbReference>
<proteinExistence type="inferred from homology"/>
<dbReference type="PANTHER" id="PTHR30558:SF3">
    <property type="entry name" value="BIOPOLYMER TRANSPORT PROTEIN EXBD-RELATED"/>
    <property type="match status" value="1"/>
</dbReference>
<dbReference type="GO" id="GO:0015031">
    <property type="term" value="P:protein transport"/>
    <property type="evidence" value="ECO:0007669"/>
    <property type="project" value="UniProtKB-KW"/>
</dbReference>
<evidence type="ECO:0000256" key="2">
    <source>
        <dbReference type="ARBA" id="ARBA00005811"/>
    </source>
</evidence>
<dbReference type="EMBL" id="SJPF01000004">
    <property type="protein sequence ID" value="TWT31757.1"/>
    <property type="molecule type" value="Genomic_DNA"/>
</dbReference>
<dbReference type="AlphaFoldDB" id="A0A5C5V1U0"/>
<comment type="caution">
    <text evidence="9">The sequence shown here is derived from an EMBL/GenBank/DDBJ whole genome shotgun (WGS) entry which is preliminary data.</text>
</comment>
<dbReference type="RefSeq" id="WP_146434146.1">
    <property type="nucleotide sequence ID" value="NZ_SJPF01000004.1"/>
</dbReference>
<comment type="similarity">
    <text evidence="2 7">Belongs to the ExbD/TolR family.</text>
</comment>
<organism evidence="9 10">
    <name type="scientific">Blastopirellula retiformator</name>
    <dbReference type="NCBI Taxonomy" id="2527970"/>
    <lineage>
        <taxon>Bacteria</taxon>
        <taxon>Pseudomonadati</taxon>
        <taxon>Planctomycetota</taxon>
        <taxon>Planctomycetia</taxon>
        <taxon>Pirellulales</taxon>
        <taxon>Pirellulaceae</taxon>
        <taxon>Blastopirellula</taxon>
    </lineage>
</organism>
<keyword evidence="4 7" id="KW-0812">Transmembrane</keyword>
<keyword evidence="3" id="KW-1003">Cell membrane</keyword>
<feature type="transmembrane region" description="Helical" evidence="8">
    <location>
        <begin position="21"/>
        <end position="41"/>
    </location>
</feature>
<comment type="subcellular location">
    <subcellularLocation>
        <location evidence="1">Cell membrane</location>
        <topology evidence="1">Single-pass membrane protein</topology>
    </subcellularLocation>
    <subcellularLocation>
        <location evidence="7">Cell membrane</location>
        <topology evidence="7">Single-pass type II membrane protein</topology>
    </subcellularLocation>
</comment>
<accession>A0A5C5V1U0</accession>
<dbReference type="OrthoDB" id="9789920at2"/>
<sequence>MKLRNSARHAGSDKIDLQMTPMIDIVFQLLVFFVMTFKVAAMEGDFDIKMPKAAQGSPTMDDLPLKLTLRATPTGKLDEVRLGDRSFSGLSFQDKFRKLQDQIIEQIGTNTGPNSAAATAEIEIDADYNLQYEYVIEAMTAVTGRVDKEGNIQRLIEKVKFSPSSGGG</sequence>
<name>A0A5C5V1U0_9BACT</name>
<evidence type="ECO:0000313" key="10">
    <source>
        <dbReference type="Proteomes" id="UP000318878"/>
    </source>
</evidence>
<dbReference type="GO" id="GO:0005886">
    <property type="term" value="C:plasma membrane"/>
    <property type="evidence" value="ECO:0007669"/>
    <property type="project" value="UniProtKB-SubCell"/>
</dbReference>
<keyword evidence="6 8" id="KW-0472">Membrane</keyword>
<keyword evidence="7" id="KW-0813">Transport</keyword>
<dbReference type="InterPro" id="IPR003400">
    <property type="entry name" value="ExbD"/>
</dbReference>
<evidence type="ECO:0000256" key="6">
    <source>
        <dbReference type="ARBA" id="ARBA00023136"/>
    </source>
</evidence>
<keyword evidence="5 8" id="KW-1133">Transmembrane helix</keyword>
<evidence type="ECO:0000256" key="7">
    <source>
        <dbReference type="RuleBase" id="RU003879"/>
    </source>
</evidence>
<evidence type="ECO:0000256" key="4">
    <source>
        <dbReference type="ARBA" id="ARBA00022692"/>
    </source>
</evidence>
<reference evidence="9 10" key="1">
    <citation type="submission" date="2019-02" db="EMBL/GenBank/DDBJ databases">
        <title>Deep-cultivation of Planctomycetes and their phenomic and genomic characterization uncovers novel biology.</title>
        <authorList>
            <person name="Wiegand S."/>
            <person name="Jogler M."/>
            <person name="Boedeker C."/>
            <person name="Pinto D."/>
            <person name="Vollmers J."/>
            <person name="Rivas-Marin E."/>
            <person name="Kohn T."/>
            <person name="Peeters S.H."/>
            <person name="Heuer A."/>
            <person name="Rast P."/>
            <person name="Oberbeckmann S."/>
            <person name="Bunk B."/>
            <person name="Jeske O."/>
            <person name="Meyerdierks A."/>
            <person name="Storesund J.E."/>
            <person name="Kallscheuer N."/>
            <person name="Luecker S."/>
            <person name="Lage O.M."/>
            <person name="Pohl T."/>
            <person name="Merkel B.J."/>
            <person name="Hornburger P."/>
            <person name="Mueller R.-W."/>
            <person name="Bruemmer F."/>
            <person name="Labrenz M."/>
            <person name="Spormann A.M."/>
            <person name="Op Den Camp H."/>
            <person name="Overmann J."/>
            <person name="Amann R."/>
            <person name="Jetten M.S.M."/>
            <person name="Mascher T."/>
            <person name="Medema M.H."/>
            <person name="Devos D.P."/>
            <person name="Kaster A.-K."/>
            <person name="Ovreas L."/>
            <person name="Rohde M."/>
            <person name="Galperin M.Y."/>
            <person name="Jogler C."/>
        </authorList>
    </citation>
    <scope>NUCLEOTIDE SEQUENCE [LARGE SCALE GENOMIC DNA]</scope>
    <source>
        <strain evidence="9 10">Enr8</strain>
    </source>
</reference>
<protein>
    <submittedName>
        <fullName evidence="9">Biopolymer transport protein ExbD/TolR</fullName>
    </submittedName>
</protein>
<dbReference type="Proteomes" id="UP000318878">
    <property type="component" value="Unassembled WGS sequence"/>
</dbReference>
<gene>
    <name evidence="9" type="ORF">Enr8_36810</name>
</gene>
<evidence type="ECO:0000256" key="1">
    <source>
        <dbReference type="ARBA" id="ARBA00004162"/>
    </source>
</evidence>
<evidence type="ECO:0000256" key="8">
    <source>
        <dbReference type="SAM" id="Phobius"/>
    </source>
</evidence>